<keyword evidence="6 8" id="KW-0472">Membrane</keyword>
<dbReference type="GO" id="GO:0046873">
    <property type="term" value="F:metal ion transmembrane transporter activity"/>
    <property type="evidence" value="ECO:0007669"/>
    <property type="project" value="InterPro"/>
</dbReference>
<sequence>MEETSVLLALVFVMLVGSFIAGSIPLFFTFSEDKLKKITVFGAGLLVGTALAVIIPEGVRSLIPEGSHHHTSEKPDFDEHGHKDPLSVIGISLVLGFIFMLLVDQISQSRNEHVSPADRNVTATIGLVVHAAADGVALGAAATTSHADVEIIVFLAIMLHKAPAAFGLVTFLLHEGIERQRIRKHLMIFSLAAPVLTCMTYFGIGQKQKETLSSLNATGIAMLFSAGTFLYVATVHVLADITQGHGTSHSYDRLPQVDSVKPPPSSSPRLKTVELLFLIVGCLFPLLLSLGHHH</sequence>
<keyword evidence="10" id="KW-1185">Reference proteome</keyword>
<protein>
    <recommendedName>
        <fullName evidence="11">Zinc transporter ZIP9</fullName>
    </recommendedName>
</protein>
<evidence type="ECO:0008006" key="11">
    <source>
        <dbReference type="Google" id="ProtNLM"/>
    </source>
</evidence>
<dbReference type="OrthoDB" id="19859at2759"/>
<dbReference type="PANTHER" id="PTHR16133:SF0">
    <property type="entry name" value="ZINC_IRON REGULATED TRANSPORTER-RELATED PROTEIN 102B, ISOFORM E"/>
    <property type="match status" value="1"/>
</dbReference>
<evidence type="ECO:0000256" key="7">
    <source>
        <dbReference type="SAM" id="MobiDB-lite"/>
    </source>
</evidence>
<feature type="transmembrane region" description="Helical" evidence="8">
    <location>
        <begin position="216"/>
        <end position="239"/>
    </location>
</feature>
<keyword evidence="5" id="KW-0333">Golgi apparatus</keyword>
<feature type="region of interest" description="Disordered" evidence="7">
    <location>
        <begin position="247"/>
        <end position="267"/>
    </location>
</feature>
<evidence type="ECO:0000256" key="1">
    <source>
        <dbReference type="ARBA" id="ARBA00004127"/>
    </source>
</evidence>
<feature type="transmembrane region" description="Helical" evidence="8">
    <location>
        <begin position="85"/>
        <end position="103"/>
    </location>
</feature>
<dbReference type="GO" id="GO:0000139">
    <property type="term" value="C:Golgi membrane"/>
    <property type="evidence" value="ECO:0007669"/>
    <property type="project" value="UniProtKB-SubCell"/>
</dbReference>
<dbReference type="PANTHER" id="PTHR16133">
    <property type="entry name" value="SOLUTE CARRIER FAMILY 39 ZINC TRANSPORTER , MEMBER 9-RELATED"/>
    <property type="match status" value="1"/>
</dbReference>
<feature type="transmembrane region" description="Helical" evidence="8">
    <location>
        <begin position="40"/>
        <end position="59"/>
    </location>
</feature>
<evidence type="ECO:0000256" key="3">
    <source>
        <dbReference type="ARBA" id="ARBA00022692"/>
    </source>
</evidence>
<dbReference type="Proteomes" id="UP001153636">
    <property type="component" value="Chromosome 6"/>
</dbReference>
<evidence type="ECO:0000313" key="9">
    <source>
        <dbReference type="EMBL" id="CAH1111954.1"/>
    </source>
</evidence>
<dbReference type="InterPro" id="IPR003689">
    <property type="entry name" value="ZIP"/>
</dbReference>
<evidence type="ECO:0000256" key="2">
    <source>
        <dbReference type="ARBA" id="ARBA00004394"/>
    </source>
</evidence>
<keyword evidence="3 8" id="KW-0812">Transmembrane</keyword>
<evidence type="ECO:0000256" key="8">
    <source>
        <dbReference type="SAM" id="Phobius"/>
    </source>
</evidence>
<dbReference type="AlphaFoldDB" id="A0A9P0D4Q9"/>
<accession>A0A9P0D4Q9</accession>
<feature type="transmembrane region" description="Helical" evidence="8">
    <location>
        <begin position="275"/>
        <end position="292"/>
    </location>
</feature>
<reference evidence="9" key="1">
    <citation type="submission" date="2022-01" db="EMBL/GenBank/DDBJ databases">
        <authorList>
            <person name="King R."/>
        </authorList>
    </citation>
    <scope>NUCLEOTIDE SEQUENCE</scope>
</reference>
<dbReference type="InterPro" id="IPR045891">
    <property type="entry name" value="ZIP9"/>
</dbReference>
<name>A0A9P0D4Q9_9CUCU</name>
<evidence type="ECO:0000313" key="10">
    <source>
        <dbReference type="Proteomes" id="UP001153636"/>
    </source>
</evidence>
<feature type="transmembrane region" description="Helical" evidence="8">
    <location>
        <begin position="124"/>
        <end position="145"/>
    </location>
</feature>
<feature type="transmembrane region" description="Helical" evidence="8">
    <location>
        <begin position="185"/>
        <end position="204"/>
    </location>
</feature>
<gene>
    <name evidence="9" type="ORF">PSYICH_LOCUS12939</name>
</gene>
<dbReference type="EMBL" id="OV651818">
    <property type="protein sequence ID" value="CAH1111954.1"/>
    <property type="molecule type" value="Genomic_DNA"/>
</dbReference>
<evidence type="ECO:0000256" key="4">
    <source>
        <dbReference type="ARBA" id="ARBA00022989"/>
    </source>
</evidence>
<dbReference type="Pfam" id="PF02535">
    <property type="entry name" value="Zip"/>
    <property type="match status" value="2"/>
</dbReference>
<organism evidence="9 10">
    <name type="scientific">Psylliodes chrysocephalus</name>
    <dbReference type="NCBI Taxonomy" id="3402493"/>
    <lineage>
        <taxon>Eukaryota</taxon>
        <taxon>Metazoa</taxon>
        <taxon>Ecdysozoa</taxon>
        <taxon>Arthropoda</taxon>
        <taxon>Hexapoda</taxon>
        <taxon>Insecta</taxon>
        <taxon>Pterygota</taxon>
        <taxon>Neoptera</taxon>
        <taxon>Endopterygota</taxon>
        <taxon>Coleoptera</taxon>
        <taxon>Polyphaga</taxon>
        <taxon>Cucujiformia</taxon>
        <taxon>Chrysomeloidea</taxon>
        <taxon>Chrysomelidae</taxon>
        <taxon>Galerucinae</taxon>
        <taxon>Alticini</taxon>
        <taxon>Psylliodes</taxon>
    </lineage>
</organism>
<feature type="transmembrane region" description="Helical" evidence="8">
    <location>
        <begin position="6"/>
        <end position="28"/>
    </location>
</feature>
<comment type="subcellular location">
    <subcellularLocation>
        <location evidence="1">Endomembrane system</location>
        <topology evidence="1">Multi-pass membrane protein</topology>
    </subcellularLocation>
    <subcellularLocation>
        <location evidence="2">Golgi apparatus membrane</location>
    </subcellularLocation>
</comment>
<feature type="transmembrane region" description="Helical" evidence="8">
    <location>
        <begin position="151"/>
        <end position="173"/>
    </location>
</feature>
<proteinExistence type="predicted"/>
<keyword evidence="4 8" id="KW-1133">Transmembrane helix</keyword>
<evidence type="ECO:0000256" key="6">
    <source>
        <dbReference type="ARBA" id="ARBA00023136"/>
    </source>
</evidence>
<evidence type="ECO:0000256" key="5">
    <source>
        <dbReference type="ARBA" id="ARBA00023034"/>
    </source>
</evidence>
<dbReference type="GO" id="GO:0006829">
    <property type="term" value="P:zinc ion transport"/>
    <property type="evidence" value="ECO:0007669"/>
    <property type="project" value="InterPro"/>
</dbReference>